<evidence type="ECO:0000256" key="1">
    <source>
        <dbReference type="ARBA" id="ARBA00004123"/>
    </source>
</evidence>
<organism evidence="10 11">
    <name type="scientific">Sphaerosporella brunnea</name>
    <dbReference type="NCBI Taxonomy" id="1250544"/>
    <lineage>
        <taxon>Eukaryota</taxon>
        <taxon>Fungi</taxon>
        <taxon>Dikarya</taxon>
        <taxon>Ascomycota</taxon>
        <taxon>Pezizomycotina</taxon>
        <taxon>Pezizomycetes</taxon>
        <taxon>Pezizales</taxon>
        <taxon>Pyronemataceae</taxon>
        <taxon>Sphaerosporella</taxon>
    </lineage>
</organism>
<dbReference type="EMBL" id="VXIS01000045">
    <property type="protein sequence ID" value="KAA8910520.1"/>
    <property type="molecule type" value="Genomic_DNA"/>
</dbReference>
<evidence type="ECO:0000313" key="10">
    <source>
        <dbReference type="EMBL" id="KAA8910520.1"/>
    </source>
</evidence>
<accession>A0A5J5F3J3</accession>
<dbReference type="InterPro" id="IPR054300">
    <property type="entry name" value="OB_DPOA2"/>
</dbReference>
<name>A0A5J5F3J3_9PEZI</name>
<protein>
    <recommendedName>
        <fullName evidence="3 6">DNA polymerase alpha subunit B</fullName>
    </recommendedName>
</protein>
<evidence type="ECO:0000256" key="7">
    <source>
        <dbReference type="SAM" id="MobiDB-lite"/>
    </source>
</evidence>
<dbReference type="InParanoid" id="A0A5J5F3J3"/>
<dbReference type="FunCoup" id="A0A5J5F3J3">
    <property type="interactions" value="425"/>
</dbReference>
<evidence type="ECO:0000256" key="3">
    <source>
        <dbReference type="ARBA" id="ARBA00018596"/>
    </source>
</evidence>
<evidence type="ECO:0000256" key="4">
    <source>
        <dbReference type="ARBA" id="ARBA00022705"/>
    </source>
</evidence>
<keyword evidence="11" id="KW-1185">Reference proteome</keyword>
<reference evidence="10 11" key="1">
    <citation type="submission" date="2019-09" db="EMBL/GenBank/DDBJ databases">
        <title>Draft genome of the ectomycorrhizal ascomycete Sphaerosporella brunnea.</title>
        <authorList>
            <consortium name="DOE Joint Genome Institute"/>
            <person name="Benucci G.M."/>
            <person name="Marozzi G."/>
            <person name="Antonielli L."/>
            <person name="Sanchez S."/>
            <person name="Marco P."/>
            <person name="Wang X."/>
            <person name="Falini L.B."/>
            <person name="Barry K."/>
            <person name="Haridas S."/>
            <person name="Lipzen A."/>
            <person name="Labutti K."/>
            <person name="Grigoriev I.V."/>
            <person name="Murat C."/>
            <person name="Martin F."/>
            <person name="Albertini E."/>
            <person name="Donnini D."/>
            <person name="Bonito G."/>
        </authorList>
    </citation>
    <scope>NUCLEOTIDE SEQUENCE [LARGE SCALE GENOMIC DNA]</scope>
    <source>
        <strain evidence="10 11">Sb_GMNB300</strain>
    </source>
</reference>
<evidence type="ECO:0000256" key="6">
    <source>
        <dbReference type="PIRNR" id="PIRNR018300"/>
    </source>
</evidence>
<feature type="domain" description="DNA polymerase alpha/delta/epsilon subunit B" evidence="8">
    <location>
        <begin position="360"/>
        <end position="584"/>
    </location>
</feature>
<proteinExistence type="inferred from homology"/>
<feature type="region of interest" description="Disordered" evidence="7">
    <location>
        <begin position="112"/>
        <end position="153"/>
    </location>
</feature>
<comment type="function">
    <text evidence="6">Accessory subunit of the DNA polymerase alpha complex (also known as the alpha DNA polymerase-primase complex) which plays an essential role in the initiation of DNA synthesis.</text>
</comment>
<keyword evidence="5 6" id="KW-0539">Nucleus</keyword>
<dbReference type="Proteomes" id="UP000326924">
    <property type="component" value="Unassembled WGS sequence"/>
</dbReference>
<dbReference type="OrthoDB" id="336885at2759"/>
<evidence type="ECO:0000256" key="2">
    <source>
        <dbReference type="ARBA" id="ARBA00007299"/>
    </source>
</evidence>
<dbReference type="GO" id="GO:0006270">
    <property type="term" value="P:DNA replication initiation"/>
    <property type="evidence" value="ECO:0007669"/>
    <property type="project" value="TreeGrafter"/>
</dbReference>
<dbReference type="PANTHER" id="PTHR23061:SF12">
    <property type="entry name" value="DNA POLYMERASE ALPHA SUBUNIT B"/>
    <property type="match status" value="1"/>
</dbReference>
<evidence type="ECO:0000259" key="9">
    <source>
        <dbReference type="Pfam" id="PF22062"/>
    </source>
</evidence>
<evidence type="ECO:0000313" key="11">
    <source>
        <dbReference type="Proteomes" id="UP000326924"/>
    </source>
</evidence>
<dbReference type="InterPro" id="IPR007185">
    <property type="entry name" value="DNA_pol_a/d/e_bsu"/>
</dbReference>
<keyword evidence="4 6" id="KW-0235">DNA replication</keyword>
<dbReference type="PANTHER" id="PTHR23061">
    <property type="entry name" value="DNA POLYMERASE 2 ALPHA 70 KDA SUBUNIT"/>
    <property type="match status" value="1"/>
</dbReference>
<evidence type="ECO:0000259" key="8">
    <source>
        <dbReference type="Pfam" id="PF04042"/>
    </source>
</evidence>
<comment type="similarity">
    <text evidence="2 6">Belongs to the DNA polymerase alpha subunit B family.</text>
</comment>
<dbReference type="InterPro" id="IPR016722">
    <property type="entry name" value="DNA_pol_alpha_bsu"/>
</dbReference>
<feature type="compositionally biased region" description="Polar residues" evidence="7">
    <location>
        <begin position="137"/>
        <end position="146"/>
    </location>
</feature>
<comment type="subcellular location">
    <subcellularLocation>
        <location evidence="1 6">Nucleus</location>
    </subcellularLocation>
</comment>
<dbReference type="GO" id="GO:0005658">
    <property type="term" value="C:alpha DNA polymerase:primase complex"/>
    <property type="evidence" value="ECO:0007669"/>
    <property type="project" value="TreeGrafter"/>
</dbReference>
<sequence>MDEPTNNAELIERFGNIHPDTMIELQSMLRLYDLDAQELFFKWESYSMKMRPEDTTLTPDSVVAFKKDVQEQLEKEARGKAKMQQTPAVKRTVRPPAGAADSFALLDSMLPTTPARGTPMKRKLPPTHETPRGSRIQFDNPSSPSPLKTPRKPASAFSLASFEAVTPFSKRTNAGETIEVLNPHIQRPELPLPDASFDSRISFIFRMDHKSFSYRTMYQKLTEAAEVLDERIDEFAMAIQEHYSLPDDAFGDPSVASPSETIAVGRIVSDSPEGKFNPSSVCLESSRMAGGGIRTPLKLDKVSSFAFFPGQIVAVKGVNASGSYFQVHEILEPPKLPPAATSAGELAATGERLEAGPVTVFIASGPYTTQDNLEFEALDELCAKAAEQQPDAVILTGPFIDSDHPLVKTGDFDLDEIDGMNDGTIEDLFRQKISRRISRIKNSMVLMIPSVRDAVSKHCAFPQKGLERKPLGLADNVKCLPNPSMFSINEIVFAVSTNDILFHLQREEITRNPLITNPPARLSSHLLTQRSFYPLFPPPPRDALPAGLNAVGAALDVPHLRLADLVNVTPDVLVLPSILGSFAKVIDSVVVVNPGNAAKPRGPGTWVEMTVRPKEVDEGAMVEEVAHEVWERARVEVRRI</sequence>
<comment type="caution">
    <text evidence="10">The sequence shown here is derived from an EMBL/GenBank/DDBJ whole genome shotgun (WGS) entry which is preliminary data.</text>
</comment>
<dbReference type="AlphaFoldDB" id="A0A5J5F3J3"/>
<dbReference type="Gene3D" id="3.60.21.60">
    <property type="match status" value="1"/>
</dbReference>
<evidence type="ECO:0000256" key="5">
    <source>
        <dbReference type="ARBA" id="ARBA00023242"/>
    </source>
</evidence>
<dbReference type="PIRSF" id="PIRSF018300">
    <property type="entry name" value="DNA_pol_alph_2"/>
    <property type="match status" value="1"/>
</dbReference>
<gene>
    <name evidence="10" type="ORF">FN846DRAFT_938890</name>
</gene>
<dbReference type="Pfam" id="PF04042">
    <property type="entry name" value="DNA_pol_E_B"/>
    <property type="match status" value="1"/>
</dbReference>
<feature type="domain" description="DNA polymerase alpha subunit B OB" evidence="9">
    <location>
        <begin position="226"/>
        <end position="332"/>
    </location>
</feature>
<dbReference type="GO" id="GO:0003677">
    <property type="term" value="F:DNA binding"/>
    <property type="evidence" value="ECO:0007669"/>
    <property type="project" value="InterPro"/>
</dbReference>
<dbReference type="Pfam" id="PF22062">
    <property type="entry name" value="OB_DPOA2"/>
    <property type="match status" value="1"/>
</dbReference>